<evidence type="ECO:0000313" key="2">
    <source>
        <dbReference type="Proteomes" id="UP000568380"/>
    </source>
</evidence>
<comment type="caution">
    <text evidence="1">The sequence shown here is derived from an EMBL/GenBank/DDBJ whole genome shotgun (WGS) entry which is preliminary data.</text>
</comment>
<dbReference type="RefSeq" id="WP_184958371.1">
    <property type="nucleotide sequence ID" value="NZ_JACHIN010000001.1"/>
</dbReference>
<proteinExistence type="predicted"/>
<keyword evidence="1" id="KW-0418">Kinase</keyword>
<dbReference type="SUPFAM" id="SSF52540">
    <property type="entry name" value="P-loop containing nucleoside triphosphate hydrolases"/>
    <property type="match status" value="1"/>
</dbReference>
<dbReference type="InterPro" id="IPR027417">
    <property type="entry name" value="P-loop_NTPase"/>
</dbReference>
<protein>
    <submittedName>
        <fullName evidence="1">Dephospho-CoA kinase</fullName>
    </submittedName>
</protein>
<accession>A0A7W7ZXW9</accession>
<keyword evidence="2" id="KW-1185">Reference proteome</keyword>
<dbReference type="GO" id="GO:0016301">
    <property type="term" value="F:kinase activity"/>
    <property type="evidence" value="ECO:0007669"/>
    <property type="project" value="UniProtKB-KW"/>
</dbReference>
<reference evidence="1 2" key="1">
    <citation type="submission" date="2020-08" db="EMBL/GenBank/DDBJ databases">
        <title>Genomic Encyclopedia of Type Strains, Phase IV (KMG-IV): sequencing the most valuable type-strain genomes for metagenomic binning, comparative biology and taxonomic classification.</title>
        <authorList>
            <person name="Goeker M."/>
        </authorList>
    </citation>
    <scope>NUCLEOTIDE SEQUENCE [LARGE SCALE GENOMIC DNA]</scope>
    <source>
        <strain evidence="1 2">DSM 45385</strain>
    </source>
</reference>
<dbReference type="Proteomes" id="UP000568380">
    <property type="component" value="Unassembled WGS sequence"/>
</dbReference>
<dbReference type="EMBL" id="JACHIN010000001">
    <property type="protein sequence ID" value="MBB5075320.1"/>
    <property type="molecule type" value="Genomic_DNA"/>
</dbReference>
<evidence type="ECO:0000313" key="1">
    <source>
        <dbReference type="EMBL" id="MBB5075320.1"/>
    </source>
</evidence>
<dbReference type="Gene3D" id="3.40.50.300">
    <property type="entry name" value="P-loop containing nucleotide triphosphate hydrolases"/>
    <property type="match status" value="1"/>
</dbReference>
<organism evidence="1 2">
    <name type="scientific">Nonomuraea endophytica</name>
    <dbReference type="NCBI Taxonomy" id="714136"/>
    <lineage>
        <taxon>Bacteria</taxon>
        <taxon>Bacillati</taxon>
        <taxon>Actinomycetota</taxon>
        <taxon>Actinomycetes</taxon>
        <taxon>Streptosporangiales</taxon>
        <taxon>Streptosporangiaceae</taxon>
        <taxon>Nonomuraea</taxon>
    </lineage>
</organism>
<name>A0A7W7ZXW9_9ACTN</name>
<gene>
    <name evidence="1" type="ORF">HNR40_000766</name>
</gene>
<sequence>MRTILITGTVGAGKTSAAEGVGELLAAAGTPHGVIDLDALSQGWPPPEGDPFNFGLTVRNLRSLAANFRDAGAKWLVLAGVAENGEQRGRIAEAVGGELTVCRLRVDLAVVRERLAGRHVDDREGLDWHLKRSGELDRILREAQVEDVVVDGSGSVTQVAAEILRTI</sequence>
<dbReference type="AlphaFoldDB" id="A0A7W7ZXW9"/>
<keyword evidence="1" id="KW-0808">Transferase</keyword>